<feature type="active site" description="Nucleophile" evidence="7">
    <location>
        <position position="172"/>
    </location>
</feature>
<keyword evidence="8" id="KW-0472">Membrane</keyword>
<dbReference type="InterPro" id="IPR025483">
    <property type="entry name" value="Lipase_euk"/>
</dbReference>
<evidence type="ECO:0000256" key="6">
    <source>
        <dbReference type="ARBA" id="ARBA00023180"/>
    </source>
</evidence>
<keyword evidence="8" id="KW-1133">Transmembrane helix</keyword>
<feature type="active site" description="Charge relay system" evidence="7">
    <location>
        <position position="342"/>
    </location>
</feature>
<feature type="active site" description="Charge relay system" evidence="7">
    <location>
        <position position="372"/>
    </location>
</feature>
<evidence type="ECO:0000313" key="12">
    <source>
        <dbReference type="Proteomes" id="UP000249218"/>
    </source>
</evidence>
<dbReference type="GO" id="GO:0016788">
    <property type="term" value="F:hydrolase activity, acting on ester bonds"/>
    <property type="evidence" value="ECO:0007669"/>
    <property type="project" value="InterPro"/>
</dbReference>
<evidence type="ECO:0000256" key="7">
    <source>
        <dbReference type="PIRSR" id="PIRSR000862-1"/>
    </source>
</evidence>
<dbReference type="GO" id="GO:0016042">
    <property type="term" value="P:lipid catabolic process"/>
    <property type="evidence" value="ECO:0007669"/>
    <property type="project" value="UniProtKB-KW"/>
</dbReference>
<evidence type="ECO:0000256" key="8">
    <source>
        <dbReference type="SAM" id="Phobius"/>
    </source>
</evidence>
<feature type="signal peptide" evidence="9">
    <location>
        <begin position="1"/>
        <end position="17"/>
    </location>
</feature>
<dbReference type="FunFam" id="3.40.50.1820:FF:000057">
    <property type="entry name" value="Lipase"/>
    <property type="match status" value="1"/>
</dbReference>
<dbReference type="Proteomes" id="UP000249218">
    <property type="component" value="Unassembled WGS sequence"/>
</dbReference>
<dbReference type="PIRSF" id="PIRSF000862">
    <property type="entry name" value="Steryl_ester_lip"/>
    <property type="match status" value="1"/>
</dbReference>
<dbReference type="SUPFAM" id="SSF53474">
    <property type="entry name" value="alpha/beta-Hydrolases"/>
    <property type="match status" value="1"/>
</dbReference>
<evidence type="ECO:0000259" key="10">
    <source>
        <dbReference type="Pfam" id="PF04083"/>
    </source>
</evidence>
<feature type="transmembrane region" description="Helical" evidence="8">
    <location>
        <begin position="422"/>
        <end position="442"/>
    </location>
</feature>
<feature type="chain" id="PRO_5016119858" description="Partial AB-hydrolase lipase domain-containing protein" evidence="9">
    <location>
        <begin position="18"/>
        <end position="443"/>
    </location>
</feature>
<proteinExistence type="inferred from homology"/>
<evidence type="ECO:0000313" key="11">
    <source>
        <dbReference type="EMBL" id="PZC74062.1"/>
    </source>
</evidence>
<keyword evidence="3" id="KW-0378">Hydrolase</keyword>
<reference evidence="11 12" key="1">
    <citation type="journal article" date="2017" name="BMC Biol.">
        <title>Genomic innovations, transcriptional plasticity and gene loss underlying the evolution and divergence of two highly polyphagous and invasive Helicoverpa pest species.</title>
        <authorList>
            <person name="Pearce S.L."/>
            <person name="Clarke D.F."/>
            <person name="East P.D."/>
            <person name="Elfekih S."/>
            <person name="Gordon K.H."/>
            <person name="Jermiin L.S."/>
            <person name="McGaughran A."/>
            <person name="Oakeshott J.G."/>
            <person name="Papanikolaou A."/>
            <person name="Perera O.P."/>
            <person name="Rane R.V."/>
            <person name="Richards S."/>
            <person name="Tay W.T."/>
            <person name="Walsh T.K."/>
            <person name="Anderson A."/>
            <person name="Anderson C.J."/>
            <person name="Asgari S."/>
            <person name="Board P.G."/>
            <person name="Bretschneider A."/>
            <person name="Campbell P.M."/>
            <person name="Chertemps T."/>
            <person name="Christeller J.T."/>
            <person name="Coppin C.W."/>
            <person name="Downes S.J."/>
            <person name="Duan G."/>
            <person name="Farnsworth C.A."/>
            <person name="Good R.T."/>
            <person name="Han L.B."/>
            <person name="Han Y.C."/>
            <person name="Hatje K."/>
            <person name="Horne I."/>
            <person name="Huang Y.P."/>
            <person name="Hughes D.S."/>
            <person name="Jacquin-Joly E."/>
            <person name="James W."/>
            <person name="Jhangiani S."/>
            <person name="Kollmar M."/>
            <person name="Kuwar S.S."/>
            <person name="Li S."/>
            <person name="Liu N.Y."/>
            <person name="Maibeche M.T."/>
            <person name="Miller J.R."/>
            <person name="Montagne N."/>
            <person name="Perry T."/>
            <person name="Qu J."/>
            <person name="Song S.V."/>
            <person name="Sutton G.G."/>
            <person name="Vogel H."/>
            <person name="Walenz B.P."/>
            <person name="Xu W."/>
            <person name="Zhang H.J."/>
            <person name="Zou Z."/>
            <person name="Batterham P."/>
            <person name="Edwards O.R."/>
            <person name="Feyereisen R."/>
            <person name="Gibbs R.A."/>
            <person name="Heckel D.G."/>
            <person name="McGrath A."/>
            <person name="Robin C."/>
            <person name="Scherer S.E."/>
            <person name="Worley K.C."/>
            <person name="Wu Y.D."/>
        </authorList>
    </citation>
    <scope>NUCLEOTIDE SEQUENCE [LARGE SCALE GENOMIC DNA]</scope>
    <source>
        <strain evidence="11">Harm_GR_Male_#8</strain>
        <tissue evidence="11">Whole organism</tissue>
    </source>
</reference>
<accession>A0A2W1BG53</accession>
<evidence type="ECO:0000256" key="2">
    <source>
        <dbReference type="ARBA" id="ARBA00022729"/>
    </source>
</evidence>
<dbReference type="Gene3D" id="3.40.50.1820">
    <property type="entry name" value="alpha/beta hydrolase"/>
    <property type="match status" value="1"/>
</dbReference>
<organism evidence="11 12">
    <name type="scientific">Helicoverpa armigera</name>
    <name type="common">Cotton bollworm</name>
    <name type="synonym">Heliothis armigera</name>
    <dbReference type="NCBI Taxonomy" id="29058"/>
    <lineage>
        <taxon>Eukaryota</taxon>
        <taxon>Metazoa</taxon>
        <taxon>Ecdysozoa</taxon>
        <taxon>Arthropoda</taxon>
        <taxon>Hexapoda</taxon>
        <taxon>Insecta</taxon>
        <taxon>Pterygota</taxon>
        <taxon>Neoptera</taxon>
        <taxon>Endopterygota</taxon>
        <taxon>Lepidoptera</taxon>
        <taxon>Glossata</taxon>
        <taxon>Ditrysia</taxon>
        <taxon>Noctuoidea</taxon>
        <taxon>Noctuidae</taxon>
        <taxon>Heliothinae</taxon>
        <taxon>Helicoverpa</taxon>
    </lineage>
</organism>
<sequence length="443" mass="49591">MVLGRLLLGVVLCAVVASDGDVRPRFSIYETVELIKFDGYQPETHHVTTPDGYILEMHRIPYGRYANNTSEDRPVVFVMHGLMGASQGFILLGPEYSFVYNLADAGFDVWMGNARGNKNSRFHVSLDPDDEEEKFQFFDFSFEEIGMYDVPAMIDYILQYTRRDKIHYIGASQGGTVFLVMASMLPEYNEKLISVHLLAAVGYQNNFPGAQLRRAALMTDIIYSQALRNGIVELFPPNSVEMVPGITPSRELSNARCVGSVEYSYMCELFGVRSLMRNNPDDQAGAALKQIAHYGQNIRDRQFRRYHHGRQANQAAYNETSPPLYDLSLITAPVTMHYSLSDDLLDERDALAMVADMRNAKARKVARDSFLHTDYVEALDAKELVTDYVIEEIIKADLAARPVEGTIATAAPVIDNSTQVTGAASTTVLNVYLVVLSLYVMIK</sequence>
<name>A0A2W1BG53_HELAM</name>
<evidence type="ECO:0000256" key="9">
    <source>
        <dbReference type="SAM" id="SignalP"/>
    </source>
</evidence>
<dbReference type="InterPro" id="IPR029058">
    <property type="entry name" value="AB_hydrolase_fold"/>
</dbReference>
<protein>
    <recommendedName>
        <fullName evidence="10">Partial AB-hydrolase lipase domain-containing protein</fullName>
    </recommendedName>
</protein>
<keyword evidence="5" id="KW-0443">Lipid metabolism</keyword>
<keyword evidence="4" id="KW-0442">Lipid degradation</keyword>
<gene>
    <name evidence="11" type="primary">HaOG200573</name>
    <name evidence="11" type="ORF">B5X24_HaOG200573</name>
</gene>
<dbReference type="Pfam" id="PF04083">
    <property type="entry name" value="Abhydro_lipase"/>
    <property type="match status" value="1"/>
</dbReference>
<evidence type="ECO:0000256" key="5">
    <source>
        <dbReference type="ARBA" id="ARBA00023098"/>
    </source>
</evidence>
<keyword evidence="12" id="KW-1185">Reference proteome</keyword>
<keyword evidence="8" id="KW-0812">Transmembrane</keyword>
<dbReference type="PANTHER" id="PTHR11005">
    <property type="entry name" value="LYSOSOMAL ACID LIPASE-RELATED"/>
    <property type="match status" value="1"/>
</dbReference>
<keyword evidence="2 9" id="KW-0732">Signal</keyword>
<evidence type="ECO:0000256" key="1">
    <source>
        <dbReference type="ARBA" id="ARBA00010701"/>
    </source>
</evidence>
<comment type="similarity">
    <text evidence="1">Belongs to the AB hydrolase superfamily. Lipase family.</text>
</comment>
<dbReference type="OrthoDB" id="9974421at2759"/>
<evidence type="ECO:0000256" key="3">
    <source>
        <dbReference type="ARBA" id="ARBA00022801"/>
    </source>
</evidence>
<dbReference type="EMBL" id="KZ150070">
    <property type="protein sequence ID" value="PZC74062.1"/>
    <property type="molecule type" value="Genomic_DNA"/>
</dbReference>
<evidence type="ECO:0000256" key="4">
    <source>
        <dbReference type="ARBA" id="ARBA00022963"/>
    </source>
</evidence>
<dbReference type="InterPro" id="IPR006693">
    <property type="entry name" value="AB_hydrolase_lipase"/>
</dbReference>
<keyword evidence="6" id="KW-0325">Glycoprotein</keyword>
<dbReference type="AlphaFoldDB" id="A0A2W1BG53"/>
<feature type="domain" description="Partial AB-hydrolase lipase" evidence="10">
    <location>
        <begin position="32"/>
        <end position="91"/>
    </location>
</feature>